<dbReference type="EMBL" id="CM042051">
    <property type="protein sequence ID" value="KAI3727489.1"/>
    <property type="molecule type" value="Genomic_DNA"/>
</dbReference>
<protein>
    <submittedName>
        <fullName evidence="1">Uncharacterized protein</fullName>
    </submittedName>
</protein>
<accession>A0ACB9BZK9</accession>
<comment type="caution">
    <text evidence="1">The sequence shown here is derived from an EMBL/GenBank/DDBJ whole genome shotgun (WGS) entry which is preliminary data.</text>
</comment>
<evidence type="ECO:0000313" key="1">
    <source>
        <dbReference type="EMBL" id="KAI3727489.1"/>
    </source>
</evidence>
<organism evidence="1 2">
    <name type="scientific">Arctium lappa</name>
    <name type="common">Greater burdock</name>
    <name type="synonym">Lappa major</name>
    <dbReference type="NCBI Taxonomy" id="4217"/>
    <lineage>
        <taxon>Eukaryota</taxon>
        <taxon>Viridiplantae</taxon>
        <taxon>Streptophyta</taxon>
        <taxon>Embryophyta</taxon>
        <taxon>Tracheophyta</taxon>
        <taxon>Spermatophyta</taxon>
        <taxon>Magnoliopsida</taxon>
        <taxon>eudicotyledons</taxon>
        <taxon>Gunneridae</taxon>
        <taxon>Pentapetalae</taxon>
        <taxon>asterids</taxon>
        <taxon>campanulids</taxon>
        <taxon>Asterales</taxon>
        <taxon>Asteraceae</taxon>
        <taxon>Carduoideae</taxon>
        <taxon>Cardueae</taxon>
        <taxon>Arctiinae</taxon>
        <taxon>Arctium</taxon>
    </lineage>
</organism>
<sequence>MQADQSVLSLRPGGGNRGRTYGPGFDSLAFGSSDLPALRPHGGPGAPSIAVFKMGYNQHHNNPLCLAIIILLPRSRCPLLI</sequence>
<name>A0ACB9BZK9_ARCLA</name>
<gene>
    <name evidence="1" type="ORF">L6452_16105</name>
</gene>
<reference evidence="1 2" key="2">
    <citation type="journal article" date="2022" name="Mol. Ecol. Resour.">
        <title>The genomes of chicory, endive, great burdock and yacon provide insights into Asteraceae paleo-polyploidization history and plant inulin production.</title>
        <authorList>
            <person name="Fan W."/>
            <person name="Wang S."/>
            <person name="Wang H."/>
            <person name="Wang A."/>
            <person name="Jiang F."/>
            <person name="Liu H."/>
            <person name="Zhao H."/>
            <person name="Xu D."/>
            <person name="Zhang Y."/>
        </authorList>
    </citation>
    <scope>NUCLEOTIDE SEQUENCE [LARGE SCALE GENOMIC DNA]</scope>
    <source>
        <strain evidence="2">cv. Niubang</strain>
    </source>
</reference>
<keyword evidence="2" id="KW-1185">Reference proteome</keyword>
<reference evidence="2" key="1">
    <citation type="journal article" date="2022" name="Mol. Ecol. Resour.">
        <title>The genomes of chicory, endive, great burdock and yacon provide insights into Asteraceae palaeo-polyploidization history and plant inulin production.</title>
        <authorList>
            <person name="Fan W."/>
            <person name="Wang S."/>
            <person name="Wang H."/>
            <person name="Wang A."/>
            <person name="Jiang F."/>
            <person name="Liu H."/>
            <person name="Zhao H."/>
            <person name="Xu D."/>
            <person name="Zhang Y."/>
        </authorList>
    </citation>
    <scope>NUCLEOTIDE SEQUENCE [LARGE SCALE GENOMIC DNA]</scope>
    <source>
        <strain evidence="2">cv. Niubang</strain>
    </source>
</reference>
<dbReference type="Proteomes" id="UP001055879">
    <property type="component" value="Linkage Group LG05"/>
</dbReference>
<proteinExistence type="predicted"/>
<evidence type="ECO:0000313" key="2">
    <source>
        <dbReference type="Proteomes" id="UP001055879"/>
    </source>
</evidence>